<feature type="transmembrane region" description="Helical" evidence="3">
    <location>
        <begin position="101"/>
        <end position="120"/>
    </location>
</feature>
<dbReference type="Proteomes" id="UP001310692">
    <property type="component" value="Unassembled WGS sequence"/>
</dbReference>
<gene>
    <name evidence="4" type="ORF">V0U35_06875</name>
</gene>
<sequence length="410" mass="43298">MGNQLVFHLMRVVKSIWFRPAAYALAALAAILFTPVLAGLVPESWAGTVNLESVETTLNILASSMLAVAIFALATMFSAFQAAAQAATPRARPLMTQDRTAQGAISTFVGAFLFSLLGLIGLTTNLYNDAEILILFVLSLLLVAIVVATLISWIQRLTGFGGVEEAILSIEDATRAALNHAARRPALGAKPAEKPAKNSTPVPAGRPGYVQSIDIAKLARLANDYDVRIFIDAQPGRYVGPGRPLAYVTGKADELADQIRDTFVTAQRRTFEADPRFGLIALSEIASRALSPAVNDPGTAISVLAAIGRLFCGYAAAARGETETPLDGVLARPLDPEDLVRDAFRAIARDGAGHVEVGIRLQKTLAMLASADGDIFTGLAKDMARDALERSNAALTSESDRAALKSAASA</sequence>
<dbReference type="InterPro" id="IPR036566">
    <property type="entry name" value="PYNP-like_C_sf"/>
</dbReference>
<dbReference type="EMBL" id="JAZDRO010000002">
    <property type="protein sequence ID" value="MEE2566401.1"/>
    <property type="molecule type" value="Genomic_DNA"/>
</dbReference>
<accession>A0ABU7LY77</accession>
<name>A0ABU7LY77_9PROT</name>
<keyword evidence="1" id="KW-0808">Transferase</keyword>
<dbReference type="SUPFAM" id="SSF54680">
    <property type="entry name" value="Pyrimidine nucleoside phosphorylase C-terminal domain"/>
    <property type="match status" value="1"/>
</dbReference>
<dbReference type="InterPro" id="IPR018723">
    <property type="entry name" value="DUF2254_membrane"/>
</dbReference>
<feature type="region of interest" description="Disordered" evidence="2">
    <location>
        <begin position="186"/>
        <end position="205"/>
    </location>
</feature>
<evidence type="ECO:0000313" key="4">
    <source>
        <dbReference type="EMBL" id="MEE2566401.1"/>
    </source>
</evidence>
<comment type="caution">
    <text evidence="4">The sequence shown here is derived from an EMBL/GenBank/DDBJ whole genome shotgun (WGS) entry which is preliminary data.</text>
</comment>
<dbReference type="RefSeq" id="WP_330195942.1">
    <property type="nucleotide sequence ID" value="NZ_JAZDRO010000002.1"/>
</dbReference>
<evidence type="ECO:0000313" key="5">
    <source>
        <dbReference type="Proteomes" id="UP001310692"/>
    </source>
</evidence>
<reference evidence="4 5" key="1">
    <citation type="submission" date="2024-01" db="EMBL/GenBank/DDBJ databases">
        <title>Hyphobacterium bacterium isolated from marine sediment.</title>
        <authorList>
            <person name="Zhao S."/>
        </authorList>
    </citation>
    <scope>NUCLEOTIDE SEQUENCE [LARGE SCALE GENOMIC DNA]</scope>
    <source>
        <strain evidence="4 5">Y60-23</strain>
    </source>
</reference>
<evidence type="ECO:0000256" key="3">
    <source>
        <dbReference type="SAM" id="Phobius"/>
    </source>
</evidence>
<evidence type="ECO:0000256" key="1">
    <source>
        <dbReference type="ARBA" id="ARBA00022679"/>
    </source>
</evidence>
<feature type="transmembrane region" description="Helical" evidence="3">
    <location>
        <begin position="60"/>
        <end position="80"/>
    </location>
</feature>
<feature type="transmembrane region" description="Helical" evidence="3">
    <location>
        <begin position="21"/>
        <end position="40"/>
    </location>
</feature>
<keyword evidence="3" id="KW-0812">Transmembrane</keyword>
<organism evidence="4 5">
    <name type="scientific">Hyphobacterium marinum</name>
    <dbReference type="NCBI Taxonomy" id="3116574"/>
    <lineage>
        <taxon>Bacteria</taxon>
        <taxon>Pseudomonadati</taxon>
        <taxon>Pseudomonadota</taxon>
        <taxon>Alphaproteobacteria</taxon>
        <taxon>Maricaulales</taxon>
        <taxon>Maricaulaceae</taxon>
        <taxon>Hyphobacterium</taxon>
    </lineage>
</organism>
<protein>
    <submittedName>
        <fullName evidence="4">DUF2254 domain-containing protein</fullName>
    </submittedName>
</protein>
<keyword evidence="3" id="KW-0472">Membrane</keyword>
<feature type="transmembrane region" description="Helical" evidence="3">
    <location>
        <begin position="132"/>
        <end position="154"/>
    </location>
</feature>
<keyword evidence="5" id="KW-1185">Reference proteome</keyword>
<keyword evidence="3" id="KW-1133">Transmembrane helix</keyword>
<evidence type="ECO:0000256" key="2">
    <source>
        <dbReference type="SAM" id="MobiDB-lite"/>
    </source>
</evidence>
<proteinExistence type="predicted"/>
<dbReference type="Pfam" id="PF10011">
    <property type="entry name" value="DUF2254"/>
    <property type="match status" value="1"/>
</dbReference>